<organism evidence="2 3">
    <name type="scientific">Nocardioides panacis</name>
    <dbReference type="NCBI Taxonomy" id="2849501"/>
    <lineage>
        <taxon>Bacteria</taxon>
        <taxon>Bacillati</taxon>
        <taxon>Actinomycetota</taxon>
        <taxon>Actinomycetes</taxon>
        <taxon>Propionibacteriales</taxon>
        <taxon>Nocardioidaceae</taxon>
        <taxon>Nocardioides</taxon>
    </lineage>
</organism>
<keyword evidence="2" id="KW-0067">ATP-binding</keyword>
<name>A0A975XZX0_9ACTN</name>
<dbReference type="AlphaFoldDB" id="A0A975XZX0"/>
<dbReference type="RefSeq" id="WP_216939224.1">
    <property type="nucleotide sequence ID" value="NZ_CP077062.1"/>
</dbReference>
<evidence type="ECO:0000313" key="3">
    <source>
        <dbReference type="Proteomes" id="UP000683575"/>
    </source>
</evidence>
<feature type="domain" description="ORC1/DEAH AAA+ ATPase" evidence="1">
    <location>
        <begin position="46"/>
        <end position="160"/>
    </location>
</feature>
<protein>
    <submittedName>
        <fullName evidence="2">ATP-binding protein</fullName>
    </submittedName>
</protein>
<dbReference type="Pfam" id="PF13401">
    <property type="entry name" value="AAA_22"/>
    <property type="match status" value="1"/>
</dbReference>
<dbReference type="GO" id="GO:0005524">
    <property type="term" value="F:ATP binding"/>
    <property type="evidence" value="ECO:0007669"/>
    <property type="project" value="UniProtKB-KW"/>
</dbReference>
<accession>A0A975XZX0</accession>
<evidence type="ECO:0000259" key="1">
    <source>
        <dbReference type="Pfam" id="PF13401"/>
    </source>
</evidence>
<reference evidence="2" key="1">
    <citation type="submission" date="2021-06" db="EMBL/GenBank/DDBJ databases">
        <title>Complete genome sequence of Nocardioides sp. G188.</title>
        <authorList>
            <person name="Im W.-T."/>
        </authorList>
    </citation>
    <scope>NUCLEOTIDE SEQUENCE</scope>
    <source>
        <strain evidence="2">G188</strain>
    </source>
</reference>
<dbReference type="GO" id="GO:0016887">
    <property type="term" value="F:ATP hydrolysis activity"/>
    <property type="evidence" value="ECO:0007669"/>
    <property type="project" value="InterPro"/>
</dbReference>
<gene>
    <name evidence="2" type="ORF">KRR39_20335</name>
</gene>
<keyword evidence="3" id="KW-1185">Reference proteome</keyword>
<dbReference type="Proteomes" id="UP000683575">
    <property type="component" value="Chromosome"/>
</dbReference>
<evidence type="ECO:0000313" key="2">
    <source>
        <dbReference type="EMBL" id="QWZ07714.1"/>
    </source>
</evidence>
<keyword evidence="2" id="KW-0547">Nucleotide-binding</keyword>
<dbReference type="InterPro" id="IPR049945">
    <property type="entry name" value="AAA_22"/>
</dbReference>
<dbReference type="KEGG" id="nps:KRR39_20335"/>
<dbReference type="EMBL" id="CP077062">
    <property type="protein sequence ID" value="QWZ07714.1"/>
    <property type="molecule type" value="Genomic_DNA"/>
</dbReference>
<sequence>MTNNPASGNPQALSAFGMLPPMPANWAITETVEDALFAFNITDNEADIACFDGQSGAGKTSTASWAARQSHRDWRYCTLPLNGNRKDLLSVVYRAVFRIERVPSADHMFNSLIHRLSVGDIGIIADEAHHLGLRGVQHLRYLWDGVVNRGSRFPMLLVGCDVEPAIESATEVRRRIRRWVHFDEALSDETAVLIASTMHPRLAVTKRELIHRMNNRLAGASIGGWENIAIHIDYLTATPTSGKAQPLTAKDAERIARILHGGAAA</sequence>
<proteinExistence type="predicted"/>